<keyword evidence="1" id="KW-0175">Coiled coil</keyword>
<keyword evidence="2" id="KW-0472">Membrane</keyword>
<feature type="transmembrane region" description="Helical" evidence="2">
    <location>
        <begin position="21"/>
        <end position="41"/>
    </location>
</feature>
<dbReference type="Pfam" id="PF14235">
    <property type="entry name" value="DUF4337"/>
    <property type="match status" value="1"/>
</dbReference>
<gene>
    <name evidence="3" type="ORF">IPP58_14655</name>
</gene>
<dbReference type="EMBL" id="JADKIO010000011">
    <property type="protein sequence ID" value="MBK9797699.1"/>
    <property type="molecule type" value="Genomic_DNA"/>
</dbReference>
<evidence type="ECO:0000256" key="1">
    <source>
        <dbReference type="SAM" id="Coils"/>
    </source>
</evidence>
<comment type="caution">
    <text evidence="3">The sequence shown here is derived from an EMBL/GenBank/DDBJ whole genome shotgun (WGS) entry which is preliminary data.</text>
</comment>
<proteinExistence type="predicted"/>
<protein>
    <submittedName>
        <fullName evidence="3">DUF4337 domain-containing protein</fullName>
    </submittedName>
</protein>
<evidence type="ECO:0000313" key="4">
    <source>
        <dbReference type="Proteomes" id="UP000886657"/>
    </source>
</evidence>
<sequence length="200" mass="22139">MTEALDKIQDDLQEHAAESRFNGFIALFVAVVATFMALCNVKDGNVVQAMQQSQAKAIDQWAYYQSKSTKQHIAENTADTLKVQLEMNPGLKPEVRAKVEAKITAQEAAAKRYEKEKDQIKAVAEQAAKDYDAMNIHDDQFDLAEACLSVAVALAGVTVLTRKRWLFAVAGTFACIGLLFGLAGFFKWNLHSDFMARFLG</sequence>
<dbReference type="AlphaFoldDB" id="A0A9D7SJJ9"/>
<dbReference type="InterPro" id="IPR025570">
    <property type="entry name" value="DUF4337"/>
</dbReference>
<keyword evidence="2" id="KW-0812">Transmembrane</keyword>
<feature type="coiled-coil region" evidence="1">
    <location>
        <begin position="96"/>
        <end position="130"/>
    </location>
</feature>
<dbReference type="Proteomes" id="UP000886657">
    <property type="component" value="Unassembled WGS sequence"/>
</dbReference>
<reference evidence="3" key="1">
    <citation type="submission" date="2020-10" db="EMBL/GenBank/DDBJ databases">
        <title>Connecting structure to function with the recovery of over 1000 high-quality activated sludge metagenome-assembled genomes encoding full-length rRNA genes using long-read sequencing.</title>
        <authorList>
            <person name="Singleton C.M."/>
            <person name="Petriglieri F."/>
            <person name="Kristensen J.M."/>
            <person name="Kirkegaard R.H."/>
            <person name="Michaelsen T.Y."/>
            <person name="Andersen M.H."/>
            <person name="Karst S.M."/>
            <person name="Dueholm M.S."/>
            <person name="Nielsen P.H."/>
            <person name="Albertsen M."/>
        </authorList>
    </citation>
    <scope>NUCLEOTIDE SEQUENCE</scope>
    <source>
        <strain evidence="3">Skiv_18-Q3-R9-52_MAXAC.067</strain>
    </source>
</reference>
<organism evidence="3 4">
    <name type="scientific">Candidatus Geothrix skivensis</name>
    <dbReference type="NCBI Taxonomy" id="2954439"/>
    <lineage>
        <taxon>Bacteria</taxon>
        <taxon>Pseudomonadati</taxon>
        <taxon>Acidobacteriota</taxon>
        <taxon>Holophagae</taxon>
        <taxon>Holophagales</taxon>
        <taxon>Holophagaceae</taxon>
        <taxon>Geothrix</taxon>
    </lineage>
</organism>
<name>A0A9D7SJJ9_9BACT</name>
<evidence type="ECO:0000313" key="3">
    <source>
        <dbReference type="EMBL" id="MBK9797699.1"/>
    </source>
</evidence>
<accession>A0A9D7SJJ9</accession>
<feature type="transmembrane region" description="Helical" evidence="2">
    <location>
        <begin position="165"/>
        <end position="186"/>
    </location>
</feature>
<evidence type="ECO:0000256" key="2">
    <source>
        <dbReference type="SAM" id="Phobius"/>
    </source>
</evidence>
<keyword evidence="2" id="KW-1133">Transmembrane helix</keyword>